<proteinExistence type="predicted"/>
<sequence>MSELPSVMNPDATIDDPQTTVLLRMRVQGVCVGYCLPTGEFIFATKGSPKFFVPGGGDEASTLYGESLLSFLSSLDIQRYWQYMNDVQTHLHFLDCSNKDKSMDIRPILANIEGTHTTILLEAISAPLTLRLQRCIDAVQNVEPTRRFSDESTFVIDDDDYQSVIANGALQVSDHRMESVTCPSSWTERDSEASLADFAFDLQDDWGRPMVELDDLPYHFDTSAGILFDLSSPVATSQV</sequence>
<dbReference type="Proteomes" id="UP000265716">
    <property type="component" value="Unassembled WGS sequence"/>
</dbReference>
<gene>
    <name evidence="1" type="ORF">DYB25_004378</name>
    <name evidence="6" type="ORF">DYB26_007010</name>
    <name evidence="3" type="ORF">DYB30_005805</name>
    <name evidence="5" type="ORF">DYB31_004668</name>
    <name evidence="2" type="ORF">DYB34_005164</name>
    <name evidence="4" type="ORF">DYB38_004985</name>
</gene>
<evidence type="ECO:0000313" key="9">
    <source>
        <dbReference type="Proteomes" id="UP000266239"/>
    </source>
</evidence>
<evidence type="ECO:0000313" key="5">
    <source>
        <dbReference type="EMBL" id="RHZ09729.1"/>
    </source>
</evidence>
<dbReference type="EMBL" id="QUTA01010265">
    <property type="protein sequence ID" value="RHX99869.1"/>
    <property type="molecule type" value="Genomic_DNA"/>
</dbReference>
<evidence type="ECO:0000313" key="8">
    <source>
        <dbReference type="Proteomes" id="UP000266196"/>
    </source>
</evidence>
<dbReference type="Proteomes" id="UP000283543">
    <property type="component" value="Unassembled WGS sequence"/>
</dbReference>
<dbReference type="VEuPathDB" id="FungiDB:H257_16359"/>
<evidence type="ECO:0000313" key="1">
    <source>
        <dbReference type="EMBL" id="RHX99869.1"/>
    </source>
</evidence>
<reference evidence="7 8" key="1">
    <citation type="submission" date="2018-08" db="EMBL/GenBank/DDBJ databases">
        <title>Aphanomyces genome sequencing and annotation.</title>
        <authorList>
            <person name="Minardi D."/>
            <person name="Oidtmann B."/>
            <person name="Van Der Giezen M."/>
            <person name="Studholme D.J."/>
        </authorList>
    </citation>
    <scope>NUCLEOTIDE SEQUENCE [LARGE SCALE GENOMIC DNA]</scope>
    <source>
        <strain evidence="5 8">197901</strain>
        <strain evidence="3 10">D2</strain>
        <strain evidence="6 12">FDL457</strain>
        <strain evidence="4 7">SA</strain>
        <strain evidence="2 11">Si</strain>
        <strain evidence="1 9">Yx</strain>
    </source>
</reference>
<evidence type="ECO:0000313" key="2">
    <source>
        <dbReference type="EMBL" id="RHY44684.1"/>
    </source>
</evidence>
<dbReference type="AlphaFoldDB" id="A0A396ZWG6"/>
<name>A0A396ZWG6_APHAT</name>
<dbReference type="EMBL" id="QUTB01007763">
    <property type="protein sequence ID" value="RHY44684.1"/>
    <property type="molecule type" value="Genomic_DNA"/>
</dbReference>
<accession>A0A396ZWG6</accession>
<dbReference type="EMBL" id="QUTF01013921">
    <property type="protein sequence ID" value="RHZ15441.1"/>
    <property type="molecule type" value="Genomic_DNA"/>
</dbReference>
<evidence type="ECO:0000313" key="12">
    <source>
        <dbReference type="Proteomes" id="UP000286510"/>
    </source>
</evidence>
<evidence type="ECO:0000313" key="4">
    <source>
        <dbReference type="EMBL" id="RHY76944.1"/>
    </source>
</evidence>
<dbReference type="EMBL" id="QUTC01001330">
    <property type="protein sequence ID" value="RHY76944.1"/>
    <property type="molecule type" value="Genomic_DNA"/>
</dbReference>
<evidence type="ECO:0000313" key="6">
    <source>
        <dbReference type="EMBL" id="RHZ15441.1"/>
    </source>
</evidence>
<dbReference type="Proteomes" id="UP000266239">
    <property type="component" value="Unassembled WGS sequence"/>
</dbReference>
<evidence type="ECO:0000313" key="7">
    <source>
        <dbReference type="Proteomes" id="UP000265716"/>
    </source>
</evidence>
<dbReference type="Proteomes" id="UP000266643">
    <property type="component" value="Unassembled WGS sequence"/>
</dbReference>
<evidence type="ECO:0000313" key="10">
    <source>
        <dbReference type="Proteomes" id="UP000266643"/>
    </source>
</evidence>
<organism evidence="1 9">
    <name type="scientific">Aphanomyces astaci</name>
    <name type="common">Crayfish plague agent</name>
    <dbReference type="NCBI Taxonomy" id="112090"/>
    <lineage>
        <taxon>Eukaryota</taxon>
        <taxon>Sar</taxon>
        <taxon>Stramenopiles</taxon>
        <taxon>Oomycota</taxon>
        <taxon>Saprolegniomycetes</taxon>
        <taxon>Saprolegniales</taxon>
        <taxon>Verrucalvaceae</taxon>
        <taxon>Aphanomyces</taxon>
    </lineage>
</organism>
<dbReference type="Proteomes" id="UP000286510">
    <property type="component" value="Unassembled WGS sequence"/>
</dbReference>
<comment type="caution">
    <text evidence="1">The sequence shown here is derived from an EMBL/GenBank/DDBJ whole genome shotgun (WGS) entry which is preliminary data.</text>
</comment>
<protein>
    <submittedName>
        <fullName evidence="1">Uncharacterized protein</fullName>
    </submittedName>
</protein>
<evidence type="ECO:0000313" key="3">
    <source>
        <dbReference type="EMBL" id="RHY72998.1"/>
    </source>
</evidence>
<dbReference type="EMBL" id="QUTD01003397">
    <property type="protein sequence ID" value="RHY72998.1"/>
    <property type="molecule type" value="Genomic_DNA"/>
</dbReference>
<evidence type="ECO:0000313" key="11">
    <source>
        <dbReference type="Proteomes" id="UP000283543"/>
    </source>
</evidence>
<dbReference type="EMBL" id="QUTE01011471">
    <property type="protein sequence ID" value="RHZ09729.1"/>
    <property type="molecule type" value="Genomic_DNA"/>
</dbReference>
<dbReference type="Proteomes" id="UP000266196">
    <property type="component" value="Unassembled WGS sequence"/>
</dbReference>